<evidence type="ECO:0000256" key="5">
    <source>
        <dbReference type="ARBA" id="ARBA00022741"/>
    </source>
</evidence>
<dbReference type="Gene3D" id="1.10.730.10">
    <property type="entry name" value="Isoleucyl-tRNA Synthetase, Domain 1"/>
    <property type="match status" value="1"/>
</dbReference>
<keyword evidence="17" id="KW-1185">Reference proteome</keyword>
<dbReference type="InterPro" id="IPR009008">
    <property type="entry name" value="Val/Leu/Ile-tRNA-synth_edit"/>
</dbReference>
<sequence>MSELSKNYEPKSVEEKWYAKWLEDKAFAVQPSDEKDPATIVIPPPNVTGILHMGHALNNTIQDVLIRWWRMQGKNALWVPGTDHAGIATQNVVERKLAKEGKSRHDLEREPFLKEVWAWKEEYGSTIINQLKKLGSSCDWDRERFTMDEGLSKAVLEVFCRLYDKGLIYRGNRIINWCPRCTTALSDEESEHVESEGALYHIRYAVKDEKHKIVVATTRPETMLGDVAVAVSPRDKRYADLVGKTLILPILNREIPVIADEYVDPEFGTGCVKITPAHDPNDFEMGLRHGLEQINVMDDHGVMNAEAGPYEGMDRFECRKQLVEDLKAGGLLEKVDKHIHAVGHCYRCSTVVEPRLSPQWFVKMEPLAKPAIEAVRTGKIRFVPERWNKVYLEWMENIRDWCISRQIWWGHRIPVFYCDSCGHEWAAKDTPATCPTCGVHNIRQDEDVLDTWFSSWLWPFSVFGWPEQTEDLKHFYPTQTIATAPEILFFWVARMIMAGLEFMGEIPFDTVYFHGTVRDDQGRKMSKSLGNSINPLDIIEKYSADALRFSLMMLTATGQDVYISDEKFELGRNFCTKIWNAARFMQMNATSDVPVDPEQIDLGAMSLSPDDQHIIAKLSEAVKKTETALERHRFNDAALAMYDFMWHDYCDWYVEYSKGIFRGEDLQRKQDVEQVMHYVFSSAVRLLHPFIPFITEELWHGMGYNISSESVQTAPWPKAFSYEDLSGFGVVKKMVEYVDAKHDLIRTGRTLRSDYNLTPRQQAKFVIRPPKKEIGDLLRADLVSVSALLGAESIEVDRDYTPEGAMPSGISQLGAVYMSIEGLVDVEAEVAKLQKQLATVENGISGISKKLSNENFVKKAPADIVAGEEKRKAELLEKRDKIQKLIDTLSA</sequence>
<accession>A0A6P1M6M2</accession>
<feature type="short sequence motif" description="'HIGH' region" evidence="12">
    <location>
        <begin position="45"/>
        <end position="55"/>
    </location>
</feature>
<dbReference type="PANTHER" id="PTHR11946">
    <property type="entry name" value="VALYL-TRNA SYNTHETASES"/>
    <property type="match status" value="1"/>
</dbReference>
<feature type="domain" description="Aminoacyl-tRNA synthetase class Ia" evidence="13">
    <location>
        <begin position="16"/>
        <end position="563"/>
    </location>
</feature>
<dbReference type="SUPFAM" id="SSF46589">
    <property type="entry name" value="tRNA-binding arm"/>
    <property type="match status" value="1"/>
</dbReference>
<keyword evidence="9 12" id="KW-0030">Aminoacyl-tRNA synthetase</keyword>
<dbReference type="RefSeq" id="WP_160629408.1">
    <property type="nucleotide sequence ID" value="NZ_CP047593.1"/>
</dbReference>
<dbReference type="NCBIfam" id="TIGR00422">
    <property type="entry name" value="valS"/>
    <property type="match status" value="1"/>
</dbReference>
<keyword evidence="4 12" id="KW-0436">Ligase</keyword>
<feature type="coiled-coil region" evidence="12">
    <location>
        <begin position="823"/>
        <end position="885"/>
    </location>
</feature>
<dbReference type="GO" id="GO:0005524">
    <property type="term" value="F:ATP binding"/>
    <property type="evidence" value="ECO:0007669"/>
    <property type="project" value="UniProtKB-UniRule"/>
</dbReference>
<evidence type="ECO:0000256" key="8">
    <source>
        <dbReference type="ARBA" id="ARBA00023054"/>
    </source>
</evidence>
<dbReference type="FunFam" id="3.40.50.620:FF:000098">
    <property type="entry name" value="Valine--tRNA ligase"/>
    <property type="match status" value="1"/>
</dbReference>
<evidence type="ECO:0000313" key="16">
    <source>
        <dbReference type="EMBL" id="QHI70230.1"/>
    </source>
</evidence>
<evidence type="ECO:0000256" key="4">
    <source>
        <dbReference type="ARBA" id="ARBA00022598"/>
    </source>
</evidence>
<dbReference type="PRINTS" id="PR00986">
    <property type="entry name" value="TRNASYNTHVAL"/>
</dbReference>
<comment type="function">
    <text evidence="12">Catalyzes the attachment of valine to tRNA(Val). As ValRS can inadvertently accommodate and process structurally similar amino acids such as threonine, to avoid such errors, it has a 'posttransfer' editing activity that hydrolyzes mischarged Thr-tRNA(Val) in a tRNA-dependent manner.</text>
</comment>
<name>A0A6P1M6M2_9BACT</name>
<evidence type="ECO:0000256" key="6">
    <source>
        <dbReference type="ARBA" id="ARBA00022840"/>
    </source>
</evidence>
<dbReference type="PANTHER" id="PTHR11946:SF93">
    <property type="entry name" value="VALINE--TRNA LIGASE, CHLOROPLASTIC_MITOCHONDRIAL 2"/>
    <property type="match status" value="1"/>
</dbReference>
<evidence type="ECO:0000256" key="3">
    <source>
        <dbReference type="ARBA" id="ARBA00022490"/>
    </source>
</evidence>
<dbReference type="Pfam" id="PF10458">
    <property type="entry name" value="Val_tRNA-synt_C"/>
    <property type="match status" value="1"/>
</dbReference>
<dbReference type="InterPro" id="IPR013155">
    <property type="entry name" value="M/V/L/I-tRNA-synth_anticd-bd"/>
</dbReference>
<evidence type="ECO:0000256" key="12">
    <source>
        <dbReference type="HAMAP-Rule" id="MF_02004"/>
    </source>
</evidence>
<dbReference type="InterPro" id="IPR033705">
    <property type="entry name" value="Anticodon_Ia_Val"/>
</dbReference>
<evidence type="ECO:0000256" key="10">
    <source>
        <dbReference type="ARBA" id="ARBA00047552"/>
    </source>
</evidence>
<evidence type="ECO:0000259" key="13">
    <source>
        <dbReference type="Pfam" id="PF00133"/>
    </source>
</evidence>
<dbReference type="InterPro" id="IPR037118">
    <property type="entry name" value="Val-tRNA_synth_C_sf"/>
</dbReference>
<dbReference type="PROSITE" id="PS00178">
    <property type="entry name" value="AA_TRNA_LIGASE_I"/>
    <property type="match status" value="1"/>
</dbReference>
<dbReference type="CDD" id="cd07962">
    <property type="entry name" value="Anticodon_Ia_Val"/>
    <property type="match status" value="1"/>
</dbReference>
<dbReference type="NCBIfam" id="NF004349">
    <property type="entry name" value="PRK05729.1"/>
    <property type="match status" value="1"/>
</dbReference>
<reference evidence="16 17" key="1">
    <citation type="submission" date="2020-01" db="EMBL/GenBank/DDBJ databases">
        <title>Ponticoccus aerotolerans gen. nov., sp. nov., an anaerobic bacterium and proposal of Ponticoccusceae fam. nov., Ponticoccusles ord. nov. and Ponticoccuse classis nov. in the phylum Kiritimatiellaeota.</title>
        <authorList>
            <person name="Zhou L.Y."/>
            <person name="Du Z.J."/>
        </authorList>
    </citation>
    <scope>NUCLEOTIDE SEQUENCE [LARGE SCALE GENOMIC DNA]</scope>
    <source>
        <strain evidence="16 17">S-5007</strain>
    </source>
</reference>
<dbReference type="InterPro" id="IPR001412">
    <property type="entry name" value="aa-tRNA-synth_I_CS"/>
</dbReference>
<comment type="domain">
    <text evidence="12">The C-terminal coiled-coil domain is crucial for aminoacylation activity.</text>
</comment>
<dbReference type="InterPro" id="IPR014729">
    <property type="entry name" value="Rossmann-like_a/b/a_fold"/>
</dbReference>
<dbReference type="SUPFAM" id="SSF50677">
    <property type="entry name" value="ValRS/IleRS/LeuRS editing domain"/>
    <property type="match status" value="1"/>
</dbReference>
<feature type="domain" description="Valyl-tRNA synthetase tRNA-binding arm" evidence="15">
    <location>
        <begin position="825"/>
        <end position="889"/>
    </location>
</feature>
<dbReference type="FunFam" id="3.90.740.10:FF:000005">
    <property type="entry name" value="Valine--tRNA ligase, mitochondrial"/>
    <property type="match status" value="1"/>
</dbReference>
<dbReference type="GO" id="GO:0006438">
    <property type="term" value="P:valyl-tRNA aminoacylation"/>
    <property type="evidence" value="ECO:0007669"/>
    <property type="project" value="UniProtKB-UniRule"/>
</dbReference>
<keyword evidence="6 12" id="KW-0067">ATP-binding</keyword>
<proteinExistence type="inferred from homology"/>
<evidence type="ECO:0000259" key="14">
    <source>
        <dbReference type="Pfam" id="PF08264"/>
    </source>
</evidence>
<feature type="domain" description="Methionyl/Valyl/Leucyl/Isoleucyl-tRNA synthetase anticodon-binding" evidence="14">
    <location>
        <begin position="611"/>
        <end position="766"/>
    </location>
</feature>
<dbReference type="InterPro" id="IPR002300">
    <property type="entry name" value="aa-tRNA-synth_Ia"/>
</dbReference>
<comment type="catalytic activity">
    <reaction evidence="10 12">
        <text>tRNA(Val) + L-valine + ATP = L-valyl-tRNA(Val) + AMP + diphosphate</text>
        <dbReference type="Rhea" id="RHEA:10704"/>
        <dbReference type="Rhea" id="RHEA-COMP:9672"/>
        <dbReference type="Rhea" id="RHEA-COMP:9708"/>
        <dbReference type="ChEBI" id="CHEBI:30616"/>
        <dbReference type="ChEBI" id="CHEBI:33019"/>
        <dbReference type="ChEBI" id="CHEBI:57762"/>
        <dbReference type="ChEBI" id="CHEBI:78442"/>
        <dbReference type="ChEBI" id="CHEBI:78537"/>
        <dbReference type="ChEBI" id="CHEBI:456215"/>
        <dbReference type="EC" id="6.1.1.9"/>
    </reaction>
</comment>
<dbReference type="SUPFAM" id="SSF47323">
    <property type="entry name" value="Anticodon-binding domain of a subclass of class I aminoacyl-tRNA synthetases"/>
    <property type="match status" value="1"/>
</dbReference>
<dbReference type="InterPro" id="IPR019499">
    <property type="entry name" value="Val-tRNA_synth_tRNA-bd"/>
</dbReference>
<dbReference type="KEGG" id="taer:GT409_12525"/>
<dbReference type="Gene3D" id="1.10.287.380">
    <property type="entry name" value="Valyl-tRNA synthetase, C-terminal domain"/>
    <property type="match status" value="1"/>
</dbReference>
<feature type="binding site" evidence="12">
    <location>
        <position position="527"/>
    </location>
    <ligand>
        <name>ATP</name>
        <dbReference type="ChEBI" id="CHEBI:30616"/>
    </ligand>
</feature>
<comment type="domain">
    <text evidence="12">ValRS has two distinct active sites: one for aminoacylation and one for editing. The misactivated threonine is translocated from the active site to the editing site.</text>
</comment>
<dbReference type="Gene3D" id="3.90.740.10">
    <property type="entry name" value="Valyl/Leucyl/Isoleucyl-tRNA synthetase, editing domain"/>
    <property type="match status" value="1"/>
</dbReference>
<dbReference type="FunFam" id="1.10.287.380:FF:000001">
    <property type="entry name" value="Valine--tRNA ligase"/>
    <property type="match status" value="1"/>
</dbReference>
<dbReference type="InterPro" id="IPR009080">
    <property type="entry name" value="tRNAsynth_Ia_anticodon-bd"/>
</dbReference>
<dbReference type="Pfam" id="PF08264">
    <property type="entry name" value="Anticodon_1"/>
    <property type="match status" value="1"/>
</dbReference>
<dbReference type="EMBL" id="CP047593">
    <property type="protein sequence ID" value="QHI70230.1"/>
    <property type="molecule type" value="Genomic_DNA"/>
</dbReference>
<dbReference type="GO" id="GO:0004832">
    <property type="term" value="F:valine-tRNA ligase activity"/>
    <property type="evidence" value="ECO:0007669"/>
    <property type="project" value="UniProtKB-UniRule"/>
</dbReference>
<evidence type="ECO:0000256" key="9">
    <source>
        <dbReference type="ARBA" id="ARBA00023146"/>
    </source>
</evidence>
<dbReference type="GO" id="GO:0005829">
    <property type="term" value="C:cytosol"/>
    <property type="evidence" value="ECO:0007669"/>
    <property type="project" value="TreeGrafter"/>
</dbReference>
<dbReference type="FunFam" id="3.40.50.620:FF:000032">
    <property type="entry name" value="Valine--tRNA ligase"/>
    <property type="match status" value="1"/>
</dbReference>
<dbReference type="InterPro" id="IPR002303">
    <property type="entry name" value="Valyl-tRNA_ligase"/>
</dbReference>
<protein>
    <recommendedName>
        <fullName evidence="12">Valine--tRNA ligase</fullName>
        <ecNumber evidence="12">6.1.1.9</ecNumber>
    </recommendedName>
    <alternativeName>
        <fullName evidence="12">Valyl-tRNA synthetase</fullName>
        <shortName evidence="12">ValRS</shortName>
    </alternativeName>
</protein>
<dbReference type="GO" id="GO:0002161">
    <property type="term" value="F:aminoacyl-tRNA deacylase activity"/>
    <property type="evidence" value="ECO:0007669"/>
    <property type="project" value="InterPro"/>
</dbReference>
<comment type="similarity">
    <text evidence="11 12">Belongs to the class-I aminoacyl-tRNA synthetase family. ValS type 1 subfamily.</text>
</comment>
<evidence type="ECO:0000256" key="2">
    <source>
        <dbReference type="ARBA" id="ARBA00011245"/>
    </source>
</evidence>
<dbReference type="Pfam" id="PF00133">
    <property type="entry name" value="tRNA-synt_1"/>
    <property type="match status" value="1"/>
</dbReference>
<dbReference type="Gene3D" id="3.40.50.620">
    <property type="entry name" value="HUPs"/>
    <property type="match status" value="3"/>
</dbReference>
<dbReference type="InterPro" id="IPR010978">
    <property type="entry name" value="tRNA-bd_arm"/>
</dbReference>
<comment type="subunit">
    <text evidence="2 12">Monomer.</text>
</comment>
<dbReference type="Proteomes" id="UP000464954">
    <property type="component" value="Chromosome"/>
</dbReference>
<comment type="subcellular location">
    <subcellularLocation>
        <location evidence="1 12">Cytoplasm</location>
    </subcellularLocation>
</comment>
<gene>
    <name evidence="12" type="primary">valS</name>
    <name evidence="16" type="ORF">GT409_12525</name>
</gene>
<evidence type="ECO:0000256" key="7">
    <source>
        <dbReference type="ARBA" id="ARBA00022917"/>
    </source>
</evidence>
<dbReference type="HAMAP" id="MF_02004">
    <property type="entry name" value="Val_tRNA_synth_type1"/>
    <property type="match status" value="1"/>
</dbReference>
<dbReference type="SUPFAM" id="SSF52374">
    <property type="entry name" value="Nucleotidylyl transferase"/>
    <property type="match status" value="1"/>
</dbReference>
<organism evidence="16 17">
    <name type="scientific">Tichowtungia aerotolerans</name>
    <dbReference type="NCBI Taxonomy" id="2697043"/>
    <lineage>
        <taxon>Bacteria</taxon>
        <taxon>Pseudomonadati</taxon>
        <taxon>Kiritimatiellota</taxon>
        <taxon>Tichowtungiia</taxon>
        <taxon>Tichowtungiales</taxon>
        <taxon>Tichowtungiaceae</taxon>
        <taxon>Tichowtungia</taxon>
    </lineage>
</organism>
<feature type="short sequence motif" description="'KMSKS' region" evidence="12">
    <location>
        <begin position="524"/>
        <end position="528"/>
    </location>
</feature>
<keyword evidence="3 12" id="KW-0963">Cytoplasm</keyword>
<dbReference type="AlphaFoldDB" id="A0A6P1M6M2"/>
<keyword evidence="8 12" id="KW-0175">Coiled coil</keyword>
<evidence type="ECO:0000256" key="11">
    <source>
        <dbReference type="ARBA" id="ARBA00060830"/>
    </source>
</evidence>
<dbReference type="CDD" id="cd00817">
    <property type="entry name" value="ValRS_core"/>
    <property type="match status" value="1"/>
</dbReference>
<keyword evidence="5 12" id="KW-0547">Nucleotide-binding</keyword>
<evidence type="ECO:0000259" key="15">
    <source>
        <dbReference type="Pfam" id="PF10458"/>
    </source>
</evidence>
<evidence type="ECO:0000256" key="1">
    <source>
        <dbReference type="ARBA" id="ARBA00004496"/>
    </source>
</evidence>
<evidence type="ECO:0000313" key="17">
    <source>
        <dbReference type="Proteomes" id="UP000464954"/>
    </source>
</evidence>
<keyword evidence="7 12" id="KW-0648">Protein biosynthesis</keyword>
<dbReference type="EC" id="6.1.1.9" evidence="12"/>